<reference evidence="4" key="1">
    <citation type="submission" date="2021-01" db="EMBL/GenBank/DDBJ databases">
        <authorList>
            <consortium name="Genoscope - CEA"/>
            <person name="William W."/>
        </authorList>
    </citation>
    <scope>NUCLEOTIDE SEQUENCE</scope>
</reference>
<dbReference type="Pfam" id="PF13414">
    <property type="entry name" value="TPR_11"/>
    <property type="match status" value="1"/>
</dbReference>
<name>A0A8S1LU71_9CILI</name>
<dbReference type="Pfam" id="PF13181">
    <property type="entry name" value="TPR_8"/>
    <property type="match status" value="1"/>
</dbReference>
<evidence type="ECO:0008006" key="6">
    <source>
        <dbReference type="Google" id="ProtNLM"/>
    </source>
</evidence>
<evidence type="ECO:0000313" key="5">
    <source>
        <dbReference type="Proteomes" id="UP000692954"/>
    </source>
</evidence>
<comment type="caution">
    <text evidence="4">The sequence shown here is derived from an EMBL/GenBank/DDBJ whole genome shotgun (WGS) entry which is preliminary data.</text>
</comment>
<dbReference type="PANTHER" id="PTHR44943:SF4">
    <property type="entry name" value="TPR REPEAT-CONTAINING PROTEIN MJ0798"/>
    <property type="match status" value="1"/>
</dbReference>
<sequence length="290" mass="34602">MKNNFIFNKNLEKNLDEFTQLCIAFSSLMNQIYGKKKNQLELKMKIYGNIYLSKGMQGKRTFQWNRQVLLDKLLIYIQQRKRKKNKQKATNIEFIQTNFDSLYKIGKKNNIRKGIVQEKMNITEEILIHQDSAIQQNPEISDNYFNKGSKFALFIAKILQKMKRYDEALIQYDLAIKINPEFSDYYFKKGSKFSLFIANILYKMKRYEEALVQYDLAIKINPELSDYYFKKGYTLSKMNQFEHALIEYNFAIQKKAKISDYYFSKSQNNELVYSNHSLQTESNLRSPYLN</sequence>
<feature type="repeat" description="TPR" evidence="3">
    <location>
        <begin position="149"/>
        <end position="182"/>
    </location>
</feature>
<dbReference type="PANTHER" id="PTHR44943">
    <property type="entry name" value="CELLULOSE SYNTHASE OPERON PROTEIN C"/>
    <property type="match status" value="1"/>
</dbReference>
<dbReference type="OrthoDB" id="329563at2759"/>
<dbReference type="PROSITE" id="PS50005">
    <property type="entry name" value="TPR"/>
    <property type="match status" value="2"/>
</dbReference>
<proteinExistence type="predicted"/>
<dbReference type="InterPro" id="IPR051685">
    <property type="entry name" value="Ycf3/AcsC/BcsC/TPR_MFPF"/>
</dbReference>
<dbReference type="AlphaFoldDB" id="A0A8S1LU71"/>
<dbReference type="EMBL" id="CAJJDN010000026">
    <property type="protein sequence ID" value="CAD8069852.1"/>
    <property type="molecule type" value="Genomic_DNA"/>
</dbReference>
<keyword evidence="5" id="KW-1185">Reference proteome</keyword>
<protein>
    <recommendedName>
        <fullName evidence="6">Tetratricopeptide repeat protein</fullName>
    </recommendedName>
</protein>
<keyword evidence="1" id="KW-0677">Repeat</keyword>
<dbReference type="SMART" id="SM00028">
    <property type="entry name" value="TPR"/>
    <property type="match status" value="3"/>
</dbReference>
<evidence type="ECO:0000313" key="4">
    <source>
        <dbReference type="EMBL" id="CAD8069852.1"/>
    </source>
</evidence>
<evidence type="ECO:0000256" key="3">
    <source>
        <dbReference type="PROSITE-ProRule" id="PRU00339"/>
    </source>
</evidence>
<evidence type="ECO:0000256" key="1">
    <source>
        <dbReference type="ARBA" id="ARBA00022737"/>
    </source>
</evidence>
<dbReference type="Proteomes" id="UP000692954">
    <property type="component" value="Unassembled WGS sequence"/>
</dbReference>
<keyword evidence="2 3" id="KW-0802">TPR repeat</keyword>
<dbReference type="InterPro" id="IPR019734">
    <property type="entry name" value="TPR_rpt"/>
</dbReference>
<accession>A0A8S1LU71</accession>
<evidence type="ECO:0000256" key="2">
    <source>
        <dbReference type="ARBA" id="ARBA00022803"/>
    </source>
</evidence>
<feature type="repeat" description="TPR" evidence="3">
    <location>
        <begin position="191"/>
        <end position="224"/>
    </location>
</feature>
<organism evidence="4 5">
    <name type="scientific">Paramecium sonneborni</name>
    <dbReference type="NCBI Taxonomy" id="65129"/>
    <lineage>
        <taxon>Eukaryota</taxon>
        <taxon>Sar</taxon>
        <taxon>Alveolata</taxon>
        <taxon>Ciliophora</taxon>
        <taxon>Intramacronucleata</taxon>
        <taxon>Oligohymenophorea</taxon>
        <taxon>Peniculida</taxon>
        <taxon>Parameciidae</taxon>
        <taxon>Paramecium</taxon>
    </lineage>
</organism>
<gene>
    <name evidence="4" type="ORF">PSON_ATCC_30995.1.T0260055</name>
</gene>